<keyword evidence="19" id="KW-1185">Reference proteome</keyword>
<dbReference type="CDD" id="cd01458">
    <property type="entry name" value="vWA_ku"/>
    <property type="match status" value="1"/>
</dbReference>
<dbReference type="Gene3D" id="1.10.720.30">
    <property type="entry name" value="SAP domain"/>
    <property type="match status" value="1"/>
</dbReference>
<dbReference type="EMBL" id="VCAZ01000002">
    <property type="protein sequence ID" value="TSK14688.1"/>
    <property type="molecule type" value="Genomic_DNA"/>
</dbReference>
<dbReference type="NCBIfam" id="TIGR00578">
    <property type="entry name" value="ku70"/>
    <property type="match status" value="2"/>
</dbReference>
<keyword evidence="8" id="KW-0067">ATP-binding</keyword>
<name>A0A556TIY0_BAGYA</name>
<dbReference type="InterPro" id="IPR016194">
    <property type="entry name" value="SPOC-like_C_dom_sf"/>
</dbReference>
<comment type="catalytic activity">
    <reaction evidence="13">
        <text>ATP + H2O = ADP + phosphate + H(+)</text>
        <dbReference type="Rhea" id="RHEA:13065"/>
        <dbReference type="ChEBI" id="CHEBI:15377"/>
        <dbReference type="ChEBI" id="CHEBI:15378"/>
        <dbReference type="ChEBI" id="CHEBI:30616"/>
        <dbReference type="ChEBI" id="CHEBI:43474"/>
        <dbReference type="ChEBI" id="CHEBI:456216"/>
        <dbReference type="EC" id="3.6.4.12"/>
    </reaction>
</comment>
<evidence type="ECO:0000313" key="19">
    <source>
        <dbReference type="Proteomes" id="UP000319801"/>
    </source>
</evidence>
<keyword evidence="12" id="KW-0539">Nucleus</keyword>
<dbReference type="Pfam" id="PF02735">
    <property type="entry name" value="Ku"/>
    <property type="match status" value="2"/>
</dbReference>
<protein>
    <recommendedName>
        <fullName evidence="3">DNA helicase</fullName>
        <ecNumber evidence="3">3.6.4.12</ecNumber>
    </recommendedName>
</protein>
<reference evidence="18 19" key="1">
    <citation type="journal article" date="2019" name="Genome Biol. Evol.">
        <title>Whole-Genome Sequencing of the Giant Devil Catfish, Bagarius yarrelli.</title>
        <authorList>
            <person name="Jiang W."/>
            <person name="Lv Y."/>
            <person name="Cheng L."/>
            <person name="Yang K."/>
            <person name="Chao B."/>
            <person name="Wang X."/>
            <person name="Li Y."/>
            <person name="Pan X."/>
            <person name="You X."/>
            <person name="Zhang Y."/>
            <person name="Yang J."/>
            <person name="Li J."/>
            <person name="Zhang X."/>
            <person name="Liu S."/>
            <person name="Sun C."/>
            <person name="Yang J."/>
            <person name="Shi Q."/>
        </authorList>
    </citation>
    <scope>NUCLEOTIDE SEQUENCE [LARGE SCALE GENOMIC DNA]</scope>
    <source>
        <strain evidence="18">JWS20170419001</strain>
        <tissue evidence="18">Muscle</tissue>
    </source>
</reference>
<dbReference type="GO" id="GO:0043564">
    <property type="term" value="C:Ku70:Ku80 complex"/>
    <property type="evidence" value="ECO:0007669"/>
    <property type="project" value="InterPro"/>
</dbReference>
<evidence type="ECO:0000256" key="8">
    <source>
        <dbReference type="ARBA" id="ARBA00022840"/>
    </source>
</evidence>
<dbReference type="FunFam" id="4.10.970.10:FF:000001">
    <property type="entry name" value="X-ray repair cross-complementing protein 6 isoform X1"/>
    <property type="match status" value="1"/>
</dbReference>
<dbReference type="InterPro" id="IPR003034">
    <property type="entry name" value="SAP_dom"/>
</dbReference>
<keyword evidence="10" id="KW-0233">DNA recombination</keyword>
<evidence type="ECO:0000256" key="7">
    <source>
        <dbReference type="ARBA" id="ARBA00022806"/>
    </source>
</evidence>
<keyword evidence="5" id="KW-0227">DNA damage</keyword>
<dbReference type="GO" id="GO:0005524">
    <property type="term" value="F:ATP binding"/>
    <property type="evidence" value="ECO:0007669"/>
    <property type="project" value="UniProtKB-KW"/>
</dbReference>
<dbReference type="FunFam" id="1.10.720.30:FF:000007">
    <property type="entry name" value="X-ray repair cross complementing 6"/>
    <property type="match status" value="1"/>
</dbReference>
<evidence type="ECO:0000256" key="1">
    <source>
        <dbReference type="ARBA" id="ARBA00004123"/>
    </source>
</evidence>
<dbReference type="GO" id="GO:0042162">
    <property type="term" value="F:telomeric DNA binding"/>
    <property type="evidence" value="ECO:0007669"/>
    <property type="project" value="InterPro"/>
</dbReference>
<dbReference type="InterPro" id="IPR005160">
    <property type="entry name" value="Ku_C"/>
</dbReference>
<evidence type="ECO:0000256" key="11">
    <source>
        <dbReference type="ARBA" id="ARBA00023204"/>
    </source>
</evidence>
<feature type="compositionally biased region" description="Basic and acidic residues" evidence="15">
    <location>
        <begin position="517"/>
        <end position="528"/>
    </location>
</feature>
<dbReference type="PANTHER" id="PTHR12604">
    <property type="entry name" value="KU AUTOANTIGEN DNA HELICASE"/>
    <property type="match status" value="1"/>
</dbReference>
<dbReference type="FunFam" id="3.40.50.410:FF:000080">
    <property type="entry name" value="X-ray repair-complementing defective repair in Chinese hamster cells 6"/>
    <property type="match status" value="1"/>
</dbReference>
<evidence type="ECO:0000256" key="2">
    <source>
        <dbReference type="ARBA" id="ARBA00005240"/>
    </source>
</evidence>
<dbReference type="GO" id="GO:0006303">
    <property type="term" value="P:double-strand break repair via nonhomologous end joining"/>
    <property type="evidence" value="ECO:0007669"/>
    <property type="project" value="InterPro"/>
</dbReference>
<feature type="region of interest" description="Disordered" evidence="15">
    <location>
        <begin position="501"/>
        <end position="528"/>
    </location>
</feature>
<proteinExistence type="inferred from homology"/>
<dbReference type="InterPro" id="IPR006164">
    <property type="entry name" value="DNA_bd_Ku70/Ku80"/>
</dbReference>
<comment type="caution">
    <text evidence="18">The sequence shown here is derived from an EMBL/GenBank/DDBJ whole genome shotgun (WGS) entry which is preliminary data.</text>
</comment>
<dbReference type="Pfam" id="PF03730">
    <property type="entry name" value="Ku_C"/>
    <property type="match status" value="1"/>
</dbReference>
<keyword evidence="11" id="KW-0234">DNA repair</keyword>
<evidence type="ECO:0000256" key="15">
    <source>
        <dbReference type="SAM" id="MobiDB-lite"/>
    </source>
</evidence>
<dbReference type="Pfam" id="PF02037">
    <property type="entry name" value="SAP"/>
    <property type="match status" value="1"/>
</dbReference>
<feature type="active site" description="Schiff-base intermediate with DNA; for 5'-deoxyribose-5-phosphate lyase activity" evidence="14">
    <location>
        <position position="27"/>
    </location>
</feature>
<evidence type="ECO:0000256" key="12">
    <source>
        <dbReference type="ARBA" id="ARBA00023242"/>
    </source>
</evidence>
<evidence type="ECO:0000256" key="14">
    <source>
        <dbReference type="PIRSR" id="PIRSR003033-1"/>
    </source>
</evidence>
<gene>
    <name evidence="18" type="ORF">Baya_0671</name>
</gene>
<sequence length="575" mass="64775">MADWVDYRNEDEEDEQEEGEQPAGEYKNSGRDSLVFLVDASKEMFVKGEGGEPSNFDMTMQCVRSVYTSKIISRDRDLVALVFYGTEQSKNQRNTFKHVYVYHDLDSPGARRVQEIDNLKGDEGAQLAAETMGSGETSLRDALWCCSNLFSDIKLRLSHKRLMIFTCRDNPHGGDRSRDKQACTKADDLKETGVFIDLMHLTKPGGFDVSLFFCDIVSPPEDESELGLQVGPSEKLEELQKRVKAREMAKRAMSRITLSLGNDMNVAVGVYTLASTARKPPAIKLYRDTNEPVRTKTRLFHTQNGSLLLPSDTKRAQVYGNKQIVMEKDEVDEIKKFDNPGSSCLFTALLKKCSERNVFALCKLTLRRNNPPRFVALLPQREMLDNNRVQAAPPGFHAVYLPYADDIRTLDVHECLKASDEQVNKMKEIVHKLRFKYRSDAFENPALQQHFRNLEALALDMMAPEGIEDFTMPKVNMMDDRLGPLVQEFKDLVYPADYNPDVKPSAKRKPAEAGGGVDKKPKVEISEDDLRSHVAKGTLGKLTVPVLKDACKQFGVRTTGTKKQDLIDALTAQLS</sequence>
<comment type="similarity">
    <text evidence="2">Belongs to the ku70 family.</text>
</comment>
<dbReference type="EC" id="3.6.4.12" evidence="3"/>
<evidence type="ECO:0000256" key="4">
    <source>
        <dbReference type="ARBA" id="ARBA00022741"/>
    </source>
</evidence>
<evidence type="ECO:0000256" key="3">
    <source>
        <dbReference type="ARBA" id="ARBA00012551"/>
    </source>
</evidence>
<dbReference type="AlphaFoldDB" id="A0A556TIY0"/>
<feature type="domain" description="Ku" evidence="17">
    <location>
        <begin position="305"/>
        <end position="418"/>
    </location>
</feature>
<dbReference type="Gene3D" id="4.10.970.10">
    <property type="entry name" value="Ku70, bridge and pillars"/>
    <property type="match status" value="1"/>
</dbReference>
<dbReference type="Proteomes" id="UP000319801">
    <property type="component" value="Unassembled WGS sequence"/>
</dbReference>
<keyword evidence="7" id="KW-0347">Helicase</keyword>
<dbReference type="SUPFAM" id="SSF68906">
    <property type="entry name" value="SAP domain"/>
    <property type="match status" value="1"/>
</dbReference>
<evidence type="ECO:0000259" key="16">
    <source>
        <dbReference type="SMART" id="SM00513"/>
    </source>
</evidence>
<comment type="subcellular location">
    <subcellularLocation>
        <location evidence="1">Nucleus</location>
    </subcellularLocation>
</comment>
<keyword evidence="4" id="KW-0547">Nucleotide-binding</keyword>
<accession>A0A556TIY0</accession>
<evidence type="ECO:0000256" key="9">
    <source>
        <dbReference type="ARBA" id="ARBA00023125"/>
    </source>
</evidence>
<dbReference type="Gene3D" id="1.10.1600.10">
    <property type="match status" value="1"/>
</dbReference>
<dbReference type="SMART" id="SM00513">
    <property type="entry name" value="SAP"/>
    <property type="match status" value="1"/>
</dbReference>
<evidence type="ECO:0000256" key="10">
    <source>
        <dbReference type="ARBA" id="ARBA00023172"/>
    </source>
</evidence>
<dbReference type="InterPro" id="IPR047087">
    <property type="entry name" value="KU70_core_dom"/>
</dbReference>
<dbReference type="CDD" id="cd00788">
    <property type="entry name" value="KU70"/>
    <property type="match status" value="1"/>
</dbReference>
<keyword evidence="6" id="KW-0378">Hydrolase</keyword>
<dbReference type="SUPFAM" id="SSF53300">
    <property type="entry name" value="vWA-like"/>
    <property type="match status" value="1"/>
</dbReference>
<dbReference type="InterPro" id="IPR036361">
    <property type="entry name" value="SAP_dom_sf"/>
</dbReference>
<evidence type="ECO:0000256" key="13">
    <source>
        <dbReference type="ARBA" id="ARBA00047995"/>
    </source>
</evidence>
<dbReference type="InterPro" id="IPR036465">
    <property type="entry name" value="vWFA_dom_sf"/>
</dbReference>
<feature type="compositionally biased region" description="Acidic residues" evidence="15">
    <location>
        <begin position="9"/>
        <end position="20"/>
    </location>
</feature>
<dbReference type="GO" id="GO:0003690">
    <property type="term" value="F:double-stranded DNA binding"/>
    <property type="evidence" value="ECO:0007669"/>
    <property type="project" value="TreeGrafter"/>
</dbReference>
<evidence type="ECO:0000256" key="6">
    <source>
        <dbReference type="ARBA" id="ARBA00022801"/>
    </source>
</evidence>
<dbReference type="GO" id="GO:0003678">
    <property type="term" value="F:DNA helicase activity"/>
    <property type="evidence" value="ECO:0007669"/>
    <property type="project" value="UniProtKB-EC"/>
</dbReference>
<dbReference type="GO" id="GO:0016787">
    <property type="term" value="F:hydrolase activity"/>
    <property type="evidence" value="ECO:0007669"/>
    <property type="project" value="UniProtKB-KW"/>
</dbReference>
<dbReference type="SMART" id="SM00559">
    <property type="entry name" value="Ku78"/>
    <property type="match status" value="1"/>
</dbReference>
<dbReference type="OrthoDB" id="3249161at2759"/>
<dbReference type="PANTHER" id="PTHR12604:SF2">
    <property type="entry name" value="X-RAY REPAIR CROSS-COMPLEMENTING PROTEIN 6"/>
    <property type="match status" value="1"/>
</dbReference>
<evidence type="ECO:0000256" key="5">
    <source>
        <dbReference type="ARBA" id="ARBA00022763"/>
    </source>
</evidence>
<dbReference type="GO" id="GO:0000723">
    <property type="term" value="P:telomere maintenance"/>
    <property type="evidence" value="ECO:0007669"/>
    <property type="project" value="InterPro"/>
</dbReference>
<feature type="region of interest" description="Disordered" evidence="15">
    <location>
        <begin position="1"/>
        <end position="28"/>
    </location>
</feature>
<dbReference type="PIRSF" id="PIRSF003033">
    <property type="entry name" value="Ku70"/>
    <property type="match status" value="1"/>
</dbReference>
<dbReference type="GO" id="GO:0006310">
    <property type="term" value="P:DNA recombination"/>
    <property type="evidence" value="ECO:0007669"/>
    <property type="project" value="UniProtKB-KW"/>
</dbReference>
<dbReference type="SUPFAM" id="SSF100939">
    <property type="entry name" value="SPOC domain-like"/>
    <property type="match status" value="1"/>
</dbReference>
<dbReference type="Pfam" id="PF03731">
    <property type="entry name" value="Ku_N"/>
    <property type="match status" value="1"/>
</dbReference>
<dbReference type="InterPro" id="IPR006165">
    <property type="entry name" value="Ku70"/>
</dbReference>
<dbReference type="GO" id="GO:0003684">
    <property type="term" value="F:damaged DNA binding"/>
    <property type="evidence" value="ECO:0007669"/>
    <property type="project" value="InterPro"/>
</dbReference>
<evidence type="ECO:0000259" key="17">
    <source>
        <dbReference type="SMART" id="SM00559"/>
    </source>
</evidence>
<feature type="domain" description="SAP" evidence="16">
    <location>
        <begin position="539"/>
        <end position="574"/>
    </location>
</feature>
<dbReference type="Gene3D" id="3.40.50.410">
    <property type="entry name" value="von Willebrand factor, type A domain"/>
    <property type="match status" value="1"/>
</dbReference>
<dbReference type="InterPro" id="IPR005161">
    <property type="entry name" value="Ku_N"/>
</dbReference>
<organism evidence="18 19">
    <name type="scientific">Bagarius yarrelli</name>
    <name type="common">Goonch</name>
    <name type="synonym">Bagrus yarrelli</name>
    <dbReference type="NCBI Taxonomy" id="175774"/>
    <lineage>
        <taxon>Eukaryota</taxon>
        <taxon>Metazoa</taxon>
        <taxon>Chordata</taxon>
        <taxon>Craniata</taxon>
        <taxon>Vertebrata</taxon>
        <taxon>Euteleostomi</taxon>
        <taxon>Actinopterygii</taxon>
        <taxon>Neopterygii</taxon>
        <taxon>Teleostei</taxon>
        <taxon>Ostariophysi</taxon>
        <taxon>Siluriformes</taxon>
        <taxon>Sisoridae</taxon>
        <taxon>Sisorinae</taxon>
        <taxon>Bagarius</taxon>
    </lineage>
</organism>
<keyword evidence="9" id="KW-0238">DNA-binding</keyword>
<evidence type="ECO:0000313" key="18">
    <source>
        <dbReference type="EMBL" id="TSK14688.1"/>
    </source>
</evidence>
<dbReference type="InterPro" id="IPR027388">
    <property type="entry name" value="Ku70_bridge/pillars_dom_sf"/>
</dbReference>